<keyword evidence="2" id="KW-0503">Monooxygenase</keyword>
<organism evidence="3 4">
    <name type="scientific">Crystallibacter crystallopoietes</name>
    <dbReference type="NCBI Taxonomy" id="37928"/>
    <lineage>
        <taxon>Bacteria</taxon>
        <taxon>Bacillati</taxon>
        <taxon>Actinomycetota</taxon>
        <taxon>Actinomycetes</taxon>
        <taxon>Micrococcales</taxon>
        <taxon>Micrococcaceae</taxon>
        <taxon>Crystallibacter</taxon>
    </lineage>
</organism>
<gene>
    <name evidence="3" type="ORF">SAMN04489742_2259</name>
</gene>
<dbReference type="PRINTS" id="PR00359">
    <property type="entry name" value="BP450"/>
</dbReference>
<dbReference type="GO" id="GO:0004497">
    <property type="term" value="F:monooxygenase activity"/>
    <property type="evidence" value="ECO:0007669"/>
    <property type="project" value="UniProtKB-KW"/>
</dbReference>
<dbReference type="Pfam" id="PF00067">
    <property type="entry name" value="p450"/>
    <property type="match status" value="1"/>
</dbReference>
<dbReference type="EMBL" id="FNKH01000002">
    <property type="protein sequence ID" value="SDQ71470.1"/>
    <property type="molecule type" value="Genomic_DNA"/>
</dbReference>
<dbReference type="PROSITE" id="PS00086">
    <property type="entry name" value="CYTOCHROME_P450"/>
    <property type="match status" value="1"/>
</dbReference>
<dbReference type="InterPro" id="IPR002397">
    <property type="entry name" value="Cyt_P450_B"/>
</dbReference>
<dbReference type="AlphaFoldDB" id="A0A1H1D4Y7"/>
<dbReference type="GO" id="GO:0020037">
    <property type="term" value="F:heme binding"/>
    <property type="evidence" value="ECO:0007669"/>
    <property type="project" value="InterPro"/>
</dbReference>
<keyword evidence="2" id="KW-0349">Heme</keyword>
<comment type="similarity">
    <text evidence="1 2">Belongs to the cytochrome P450 family.</text>
</comment>
<evidence type="ECO:0000256" key="1">
    <source>
        <dbReference type="ARBA" id="ARBA00010617"/>
    </source>
</evidence>
<dbReference type="InterPro" id="IPR017972">
    <property type="entry name" value="Cyt_P450_CS"/>
</dbReference>
<dbReference type="PRINTS" id="PR00385">
    <property type="entry name" value="P450"/>
</dbReference>
<dbReference type="RefSeq" id="WP_074703181.1">
    <property type="nucleotide sequence ID" value="NZ_FNKH01000002.1"/>
</dbReference>
<dbReference type="InterPro" id="IPR036396">
    <property type="entry name" value="Cyt_P450_sf"/>
</dbReference>
<proteinExistence type="inferred from homology"/>
<sequence length="393" mass="43007">MTVETTSVSSKIDLFADEVLLDPYPFFTELREQAPVVHLEKNGVWALTRYETIREALANWEVFSSNAVAFNDEMNGALVGTSLATDPPEHTRLRAALTENLTPRALRKLKGGIDEKADKMVAELVERGSFDAIDALARALPLQVVADLIGVQGEARENILRWGDAAFNVLGPMNERTAQNFPVAGELFQWCAGVQATDLTEGSMGRAIFDAAERGEIPMESCGHIIHQYLGAGMDTTIASIGNAIAQFAANPDQFDLVREDRSIIPSAFNEVLRFEAPVHAFGRLVKQDIEIDGTLIPAGSQVAILFGAGNRDPRHYENPDAFQVKRNPVDHLSFGYGVHSCAGQGLARLEAYAVMDALARRVRRLTVGKPERQISNMTHSLNKLPVLEVESA</sequence>
<evidence type="ECO:0000256" key="2">
    <source>
        <dbReference type="RuleBase" id="RU000461"/>
    </source>
</evidence>
<evidence type="ECO:0000313" key="3">
    <source>
        <dbReference type="EMBL" id="SDQ71470.1"/>
    </source>
</evidence>
<keyword evidence="4" id="KW-1185">Reference proteome</keyword>
<dbReference type="KEGG" id="acry:AC20117_06110"/>
<dbReference type="STRING" id="37928.SAMN04489742_2259"/>
<reference evidence="3 4" key="1">
    <citation type="submission" date="2016-10" db="EMBL/GenBank/DDBJ databases">
        <authorList>
            <person name="de Groot N.N."/>
        </authorList>
    </citation>
    <scope>NUCLEOTIDE SEQUENCE [LARGE SCALE GENOMIC DNA]</scope>
    <source>
        <strain evidence="3 4">DSM 20117</strain>
    </source>
</reference>
<dbReference type="CDD" id="cd11037">
    <property type="entry name" value="CYP199A2-like"/>
    <property type="match status" value="1"/>
</dbReference>
<dbReference type="GO" id="GO:0005506">
    <property type="term" value="F:iron ion binding"/>
    <property type="evidence" value="ECO:0007669"/>
    <property type="project" value="InterPro"/>
</dbReference>
<evidence type="ECO:0000313" key="4">
    <source>
        <dbReference type="Proteomes" id="UP000181917"/>
    </source>
</evidence>
<name>A0A1H1D4Y7_9MICC</name>
<dbReference type="PANTHER" id="PTHR46696:SF1">
    <property type="entry name" value="CYTOCHROME P450 YJIB-RELATED"/>
    <property type="match status" value="1"/>
</dbReference>
<keyword evidence="2" id="KW-0408">Iron</keyword>
<dbReference type="Proteomes" id="UP000181917">
    <property type="component" value="Unassembled WGS sequence"/>
</dbReference>
<dbReference type="OrthoDB" id="54272at2"/>
<keyword evidence="2" id="KW-0479">Metal-binding</keyword>
<accession>A0A1H1D4Y7</accession>
<dbReference type="Gene3D" id="1.10.630.10">
    <property type="entry name" value="Cytochrome P450"/>
    <property type="match status" value="1"/>
</dbReference>
<dbReference type="PANTHER" id="PTHR46696">
    <property type="entry name" value="P450, PUTATIVE (EUROFUNG)-RELATED"/>
    <property type="match status" value="1"/>
</dbReference>
<dbReference type="SUPFAM" id="SSF48264">
    <property type="entry name" value="Cytochrome P450"/>
    <property type="match status" value="1"/>
</dbReference>
<keyword evidence="2" id="KW-0560">Oxidoreductase</keyword>
<dbReference type="GO" id="GO:0016705">
    <property type="term" value="F:oxidoreductase activity, acting on paired donors, with incorporation or reduction of molecular oxygen"/>
    <property type="evidence" value="ECO:0007669"/>
    <property type="project" value="InterPro"/>
</dbReference>
<protein>
    <submittedName>
        <fullName evidence="3">Cytochrome P450</fullName>
    </submittedName>
</protein>
<dbReference type="InterPro" id="IPR001128">
    <property type="entry name" value="Cyt_P450"/>
</dbReference>